<dbReference type="Gene3D" id="1.10.10.60">
    <property type="entry name" value="Homeodomain-like"/>
    <property type="match status" value="1"/>
</dbReference>
<comment type="caution">
    <text evidence="3">The sequence shown here is derived from an EMBL/GenBank/DDBJ whole genome shotgun (WGS) entry which is preliminary data.</text>
</comment>
<dbReference type="EMBL" id="JAFIRN010000007">
    <property type="protein sequence ID" value="KAG5844934.1"/>
    <property type="molecule type" value="Genomic_DNA"/>
</dbReference>
<dbReference type="PANTHER" id="PTHR47595">
    <property type="entry name" value="HEAT SHOCK 70 KDA PROTEIN 14"/>
    <property type="match status" value="1"/>
</dbReference>
<feature type="region of interest" description="Disordered" evidence="1">
    <location>
        <begin position="240"/>
        <end position="284"/>
    </location>
</feature>
<protein>
    <recommendedName>
        <fullName evidence="2">Myb/SANT-like DNA-binding domain-containing protein</fullName>
    </recommendedName>
</protein>
<gene>
    <name evidence="3" type="ORF">ANANG_G00133420</name>
</gene>
<dbReference type="PANTHER" id="PTHR47595:SF1">
    <property type="entry name" value="MYB_SANT-LIKE DNA-BINDING DOMAIN-CONTAINING PROTEIN"/>
    <property type="match status" value="1"/>
</dbReference>
<name>A0A9D3RVE3_ANGAN</name>
<reference evidence="3" key="1">
    <citation type="submission" date="2021-01" db="EMBL/GenBank/DDBJ databases">
        <title>A chromosome-scale assembly of European eel, Anguilla anguilla.</title>
        <authorList>
            <person name="Henkel C."/>
            <person name="Jong-Raadsen S.A."/>
            <person name="Dufour S."/>
            <person name="Weltzien F.-A."/>
            <person name="Palstra A.P."/>
            <person name="Pelster B."/>
            <person name="Spaink H.P."/>
            <person name="Van Den Thillart G.E."/>
            <person name="Jansen H."/>
            <person name="Zahm M."/>
            <person name="Klopp C."/>
            <person name="Cedric C."/>
            <person name="Louis A."/>
            <person name="Berthelot C."/>
            <person name="Parey E."/>
            <person name="Roest Crollius H."/>
            <person name="Montfort J."/>
            <person name="Robinson-Rechavi M."/>
            <person name="Bucao C."/>
            <person name="Bouchez O."/>
            <person name="Gislard M."/>
            <person name="Lluch J."/>
            <person name="Milhes M."/>
            <person name="Lampietro C."/>
            <person name="Lopez Roques C."/>
            <person name="Donnadieu C."/>
            <person name="Braasch I."/>
            <person name="Desvignes T."/>
            <person name="Postlethwait J."/>
            <person name="Bobe J."/>
            <person name="Guiguen Y."/>
            <person name="Dirks R."/>
        </authorList>
    </citation>
    <scope>NUCLEOTIDE SEQUENCE</scope>
    <source>
        <strain evidence="3">Tag_6206</strain>
        <tissue evidence="3">Liver</tissue>
    </source>
</reference>
<dbReference type="Pfam" id="PF13837">
    <property type="entry name" value="Myb_DNA-bind_4"/>
    <property type="match status" value="1"/>
</dbReference>
<dbReference type="FunFam" id="1.10.10.60:FF:000032">
    <property type="entry name" value="Zinc finger and SCAN domain-containing 20"/>
    <property type="match status" value="1"/>
</dbReference>
<accession>A0A9D3RVE3</accession>
<feature type="domain" description="Myb/SANT-like DNA-binding" evidence="2">
    <location>
        <begin position="13"/>
        <end position="86"/>
    </location>
</feature>
<sequence length="461" mass="50621">MMDSLRLYDGALPWTPEEIQAMLSIWADSTIQKELESSVRNEKVFLRISSELAAVGFLRSAKQCREKVKKLKQEYRKLKDHNSQGGLDRTRGKCWFNLMDTVLGNTTPSSTMGGSLLSNSAVAILEAMSSPSQTSEDSALTGDEPIVEVQILGEEQPPIIQAMPDERFPSHAPAVSMPKQAVKRKRALCSSEEWKKMIAESDEQYVGALHRMMESESQHRREELRMRREEMELKRADAQLMKDEASSSSAVQGQLAGSDAQPGADRCQTAAAESHEENRSRRTQNAIKTEVEEPVAVQLGTDTGPINLETVHARYEEGPARGATQGAAAITVQQDLLAAQREQCRLMAEHNAIQRTLVRAVSRGNRCVSELAKSIRAQTAVAAGVQDRIVQLLERQEWTNQLLTMKVMGVSSTAPQNPQETQAGLSLPSAGPSSVFPSLFPEQEAAELSLTSSATHLSNAL</sequence>
<evidence type="ECO:0000313" key="4">
    <source>
        <dbReference type="Proteomes" id="UP001044222"/>
    </source>
</evidence>
<organism evidence="3 4">
    <name type="scientific">Anguilla anguilla</name>
    <name type="common">European freshwater eel</name>
    <name type="synonym">Muraena anguilla</name>
    <dbReference type="NCBI Taxonomy" id="7936"/>
    <lineage>
        <taxon>Eukaryota</taxon>
        <taxon>Metazoa</taxon>
        <taxon>Chordata</taxon>
        <taxon>Craniata</taxon>
        <taxon>Vertebrata</taxon>
        <taxon>Euteleostomi</taxon>
        <taxon>Actinopterygii</taxon>
        <taxon>Neopterygii</taxon>
        <taxon>Teleostei</taxon>
        <taxon>Anguilliformes</taxon>
        <taxon>Anguillidae</taxon>
        <taxon>Anguilla</taxon>
    </lineage>
</organism>
<dbReference type="InterPro" id="IPR044822">
    <property type="entry name" value="Myb_DNA-bind_4"/>
</dbReference>
<evidence type="ECO:0000313" key="3">
    <source>
        <dbReference type="EMBL" id="KAG5844934.1"/>
    </source>
</evidence>
<dbReference type="AlphaFoldDB" id="A0A9D3RVE3"/>
<evidence type="ECO:0000256" key="1">
    <source>
        <dbReference type="SAM" id="MobiDB-lite"/>
    </source>
</evidence>
<proteinExistence type="predicted"/>
<dbReference type="Proteomes" id="UP001044222">
    <property type="component" value="Chromosome 7"/>
</dbReference>
<keyword evidence="4" id="KW-1185">Reference proteome</keyword>
<evidence type="ECO:0000259" key="2">
    <source>
        <dbReference type="Pfam" id="PF13837"/>
    </source>
</evidence>